<dbReference type="InterPro" id="IPR007554">
    <property type="entry name" value="Glycerophosphate_synth"/>
</dbReference>
<dbReference type="EMBL" id="WNJQ01000007">
    <property type="protein sequence ID" value="MBC9825902.1"/>
    <property type="molecule type" value="Genomic_DNA"/>
</dbReference>
<gene>
    <name evidence="8" type="ORF">GLO26_08740</name>
</gene>
<dbReference type="CDD" id="cd03811">
    <property type="entry name" value="GT4_GT28_WabH-like"/>
    <property type="match status" value="1"/>
</dbReference>
<dbReference type="PANTHER" id="PTHR37316:SF3">
    <property type="entry name" value="TEICHOIC ACID GLYCEROL-PHOSPHATE TRANSFERASE"/>
    <property type="match status" value="1"/>
</dbReference>
<comment type="similarity">
    <text evidence="2">Belongs to the CDP-glycerol glycerophosphotransferase family.</text>
</comment>
<dbReference type="Gene3D" id="3.40.50.11820">
    <property type="match status" value="1"/>
</dbReference>
<evidence type="ECO:0000256" key="5">
    <source>
        <dbReference type="ARBA" id="ARBA00022944"/>
    </source>
</evidence>
<feature type="domain" description="Glycosyl transferase family 1" evidence="7">
    <location>
        <begin position="683"/>
        <end position="822"/>
    </location>
</feature>
<dbReference type="Proteomes" id="UP000638836">
    <property type="component" value="Unassembled WGS sequence"/>
</dbReference>
<evidence type="ECO:0000256" key="1">
    <source>
        <dbReference type="ARBA" id="ARBA00004202"/>
    </source>
</evidence>
<dbReference type="InterPro" id="IPR001296">
    <property type="entry name" value="Glyco_trans_1"/>
</dbReference>
<proteinExistence type="inferred from homology"/>
<keyword evidence="5" id="KW-0777">Teichoic acid biosynthesis</keyword>
<evidence type="ECO:0000259" key="7">
    <source>
        <dbReference type="Pfam" id="PF00534"/>
    </source>
</evidence>
<evidence type="ECO:0000256" key="2">
    <source>
        <dbReference type="ARBA" id="ARBA00010488"/>
    </source>
</evidence>
<comment type="caution">
    <text evidence="8">The sequence shown here is derived from an EMBL/GenBank/DDBJ whole genome shotgun (WGS) entry which is preliminary data.</text>
</comment>
<accession>A0ABR7TD56</accession>
<evidence type="ECO:0000256" key="6">
    <source>
        <dbReference type="ARBA" id="ARBA00023136"/>
    </source>
</evidence>
<dbReference type="Gene3D" id="3.40.50.12580">
    <property type="match status" value="1"/>
</dbReference>
<dbReference type="Pfam" id="PF00534">
    <property type="entry name" value="Glycos_transf_1"/>
    <property type="match status" value="1"/>
</dbReference>
<evidence type="ECO:0000313" key="8">
    <source>
        <dbReference type="EMBL" id="MBC9825902.1"/>
    </source>
</evidence>
<dbReference type="SUPFAM" id="SSF53756">
    <property type="entry name" value="UDP-Glycosyltransferase/glycogen phosphorylase"/>
    <property type="match status" value="2"/>
</dbReference>
<keyword evidence="4" id="KW-0808">Transferase</keyword>
<dbReference type="Pfam" id="PF04464">
    <property type="entry name" value="Glyphos_transf"/>
    <property type="match status" value="1"/>
</dbReference>
<dbReference type="RefSeq" id="WP_187949002.1">
    <property type="nucleotide sequence ID" value="NZ_WNJQ01000007.1"/>
</dbReference>
<dbReference type="InterPro" id="IPR043149">
    <property type="entry name" value="TagF_N"/>
</dbReference>
<evidence type="ECO:0000256" key="3">
    <source>
        <dbReference type="ARBA" id="ARBA00022475"/>
    </source>
</evidence>
<keyword evidence="9" id="KW-1185">Reference proteome</keyword>
<dbReference type="PANTHER" id="PTHR37316">
    <property type="entry name" value="TEICHOIC ACID GLYCEROL-PHOSPHATE PRIMASE"/>
    <property type="match status" value="1"/>
</dbReference>
<reference evidence="8 9" key="1">
    <citation type="journal article" date="2020" name="Microorganisms">
        <title>New Insight into Antimicrobial Compounds from Food and Marine-Sourced Carnobacterium Species through Phenotype and Genome Analyses.</title>
        <authorList>
            <person name="Begrem S."/>
            <person name="Ivaniuk F."/>
            <person name="Gigout-Chevalier F."/>
            <person name="Kolypczuk L."/>
            <person name="Bonnetot S."/>
            <person name="Leroi F."/>
            <person name="Grovel O."/>
            <person name="Delbarre-Ladrat C."/>
            <person name="Passerini D."/>
        </authorList>
    </citation>
    <scope>NUCLEOTIDE SEQUENCE [LARGE SCALE GENOMIC DNA]</scope>
    <source>
        <strain evidence="8 9">MIP2551</strain>
    </source>
</reference>
<dbReference type="Gene3D" id="3.40.50.2000">
    <property type="entry name" value="Glycogen Phosphorylase B"/>
    <property type="match status" value="2"/>
</dbReference>
<evidence type="ECO:0000313" key="9">
    <source>
        <dbReference type="Proteomes" id="UP000638836"/>
    </source>
</evidence>
<evidence type="ECO:0000256" key="4">
    <source>
        <dbReference type="ARBA" id="ARBA00022679"/>
    </source>
</evidence>
<dbReference type="InterPro" id="IPR051612">
    <property type="entry name" value="Teichoic_Acid_Biosynth"/>
</dbReference>
<name>A0ABR7TD56_9LACT</name>
<protein>
    <submittedName>
        <fullName evidence="8">Glycosyltransferase</fullName>
    </submittedName>
</protein>
<organism evidence="8 9">
    <name type="scientific">Carnobacterium inhibens</name>
    <dbReference type="NCBI Taxonomy" id="147709"/>
    <lineage>
        <taxon>Bacteria</taxon>
        <taxon>Bacillati</taxon>
        <taxon>Bacillota</taxon>
        <taxon>Bacilli</taxon>
        <taxon>Lactobacillales</taxon>
        <taxon>Carnobacteriaceae</taxon>
        <taxon>Carnobacterium</taxon>
    </lineage>
</organism>
<dbReference type="InterPro" id="IPR043148">
    <property type="entry name" value="TagF_C"/>
</dbReference>
<comment type="subcellular location">
    <subcellularLocation>
        <location evidence="1">Cell membrane</location>
        <topology evidence="1">Peripheral membrane protein</topology>
    </subcellularLocation>
</comment>
<keyword evidence="6" id="KW-0472">Membrane</keyword>
<keyword evidence="3" id="KW-1003">Cell membrane</keyword>
<sequence length="853" mass="98828">MNLNKITEISKFYLGPAKEQLTKKNVRSRGSYLNSLKNKKVVPNTFLLESYHAVSLTGNVYALFTQLIEEKQLKSAKFYWVTTSLDNEMIKKIKTKYSKYANIHFVKYESKQYFELLATCEFLINDTSFMPYFNKREEQTYVNTWHGTPLKTLGLDIKNAQLSDHKNIQRNFLHTDYMLMPNQFTADKLIKGHDLDGILNSKVFVTGNSRVDLTLTTDKEEIIELLDLPRDKKLVLYAPTWKKTLQDTTELDLLNLMNEVEKIQLALGEKYKVLLKTHYFIYDYFVEHGFENKVVPNWVDTNELLACIDKLITDYSSIFFDFLPTKRPVYFYIPDKDIYKEERGFYLDLNGLPGALCTTIEELCQHLMIEDTIYNSSYSANYNNYLSEFCSYDDGQSRKRAVDIFLHDNISDKKQLNYLSDKKKLVFYCGGFYNNGITMSAINISKNIDYDKYEVIFMDTDKMRAEKSNNIRKVDPRVHFIYKFGAVNRDYAATVRQNLLYRQGMDSDLFNKEKTREHLNYEFKRVTGKLPIDVLIDFGGYNKMFTALFAMANVPKKAIFLHNVMLEEYNKIIGNKYKHKWNLKVIFSLYHNFDKIVSVSKSANEQNQKDLQHYVPGYKEKMIFVNNTIDGDSILKSIHIDDPLNRGKDIYSSEDNVARKVFYENTDLASGIITLKGFMRPNKNHVNFVNVARLSPEKNHLVLIDAFAKLVKENSNCHLYILGNGPLKNDIKRKISESGLNKHVHMLGHMENPSMFVDICDCFILPSQYEGQGLVLLEAMIIGKPVIGTDVPGIQSVLENSRGTLVENTVQGIYQGMTDYLNGKVVKYDFDYKLYNEDALNSFYVNVCGDAVK</sequence>